<dbReference type="GO" id="GO:0003677">
    <property type="term" value="F:DNA binding"/>
    <property type="evidence" value="ECO:0007669"/>
    <property type="project" value="UniProtKB-KW"/>
</dbReference>
<feature type="compositionally biased region" description="Basic and acidic residues" evidence="3">
    <location>
        <begin position="27"/>
        <end position="43"/>
    </location>
</feature>
<organism evidence="5 6">
    <name type="scientific">Actinoplanes octamycinicus</name>
    <dbReference type="NCBI Taxonomy" id="135948"/>
    <lineage>
        <taxon>Bacteria</taxon>
        <taxon>Bacillati</taxon>
        <taxon>Actinomycetota</taxon>
        <taxon>Actinomycetes</taxon>
        <taxon>Micromonosporales</taxon>
        <taxon>Micromonosporaceae</taxon>
        <taxon>Actinoplanes</taxon>
    </lineage>
</organism>
<dbReference type="CDD" id="cd00397">
    <property type="entry name" value="DNA_BRE_C"/>
    <property type="match status" value="1"/>
</dbReference>
<dbReference type="PROSITE" id="PS51898">
    <property type="entry name" value="TYR_RECOMBINASE"/>
    <property type="match status" value="1"/>
</dbReference>
<evidence type="ECO:0000256" key="1">
    <source>
        <dbReference type="ARBA" id="ARBA00023125"/>
    </source>
</evidence>
<keyword evidence="6" id="KW-1185">Reference proteome</keyword>
<dbReference type="Proteomes" id="UP000546162">
    <property type="component" value="Unassembled WGS sequence"/>
</dbReference>
<evidence type="ECO:0000259" key="4">
    <source>
        <dbReference type="PROSITE" id="PS51898"/>
    </source>
</evidence>
<evidence type="ECO:0000313" key="6">
    <source>
        <dbReference type="Proteomes" id="UP000546162"/>
    </source>
</evidence>
<dbReference type="InterPro" id="IPR010998">
    <property type="entry name" value="Integrase_recombinase_N"/>
</dbReference>
<dbReference type="Gene3D" id="1.10.150.130">
    <property type="match status" value="1"/>
</dbReference>
<accession>A0A7W7GVE5</accession>
<keyword evidence="1" id="KW-0238">DNA-binding</keyword>
<evidence type="ECO:0000256" key="2">
    <source>
        <dbReference type="ARBA" id="ARBA00023172"/>
    </source>
</evidence>
<proteinExistence type="predicted"/>
<sequence>MTRRRDNDPVRVYADGRVSYWTGGKPGDGDRKQERCGTRENAEERAEELRARLREGLKGVAPRTEVTLDELAQAALDTLRKERAPEGTIRQYKSDWNVHVPAEVGAVRCRDTEMYHFTSIFSGLVAAKASEQVVKNVARTVGHFIQFGVNNSYFKGNPFGTYEQRRGVVKMYRSRAAVEGHADKITVDLCPEVTDVDEYAASLELQYPHYGDRLAWLTFGSGLRICEALALRDDSIDLKTLDVQVDWQLDRYGSWPDLALPKGGKTRTTRLWSCYTEIAESLIEDARSRKGPERGWLFPRHRSRTKWADQAGKLAGAARKECDWIWTFHWLRHGYASWSLAPVAEGGYEIAPARVQKWLGHGQLSTTLDTYVHKSSDDDEHLRATMRRLPGRRTGK</sequence>
<name>A0A7W7GVE5_9ACTN</name>
<dbReference type="InterPro" id="IPR013762">
    <property type="entry name" value="Integrase-like_cat_sf"/>
</dbReference>
<evidence type="ECO:0000256" key="3">
    <source>
        <dbReference type="SAM" id="MobiDB-lite"/>
    </source>
</evidence>
<dbReference type="Pfam" id="PF00589">
    <property type="entry name" value="Phage_integrase"/>
    <property type="match status" value="1"/>
</dbReference>
<dbReference type="Gene3D" id="1.10.443.10">
    <property type="entry name" value="Intergrase catalytic core"/>
    <property type="match status" value="1"/>
</dbReference>
<dbReference type="InterPro" id="IPR011010">
    <property type="entry name" value="DNA_brk_join_enz"/>
</dbReference>
<keyword evidence="2" id="KW-0233">DNA recombination</keyword>
<dbReference type="AlphaFoldDB" id="A0A7W7GVE5"/>
<feature type="region of interest" description="Disordered" evidence="3">
    <location>
        <begin position="18"/>
        <end position="43"/>
    </location>
</feature>
<reference evidence="5 6" key="1">
    <citation type="submission" date="2020-08" db="EMBL/GenBank/DDBJ databases">
        <title>Sequencing the genomes of 1000 actinobacteria strains.</title>
        <authorList>
            <person name="Klenk H.-P."/>
        </authorList>
    </citation>
    <scope>NUCLEOTIDE SEQUENCE [LARGE SCALE GENOMIC DNA]</scope>
    <source>
        <strain evidence="5 6">DSM 45809</strain>
    </source>
</reference>
<dbReference type="EMBL" id="JACHNB010000001">
    <property type="protein sequence ID" value="MBB4739040.1"/>
    <property type="molecule type" value="Genomic_DNA"/>
</dbReference>
<comment type="caution">
    <text evidence="5">The sequence shown here is derived from an EMBL/GenBank/DDBJ whole genome shotgun (WGS) entry which is preliminary data.</text>
</comment>
<gene>
    <name evidence="5" type="ORF">BJY16_002499</name>
</gene>
<dbReference type="GO" id="GO:0006310">
    <property type="term" value="P:DNA recombination"/>
    <property type="evidence" value="ECO:0007669"/>
    <property type="project" value="UniProtKB-KW"/>
</dbReference>
<dbReference type="GO" id="GO:0015074">
    <property type="term" value="P:DNA integration"/>
    <property type="evidence" value="ECO:0007669"/>
    <property type="project" value="InterPro"/>
</dbReference>
<feature type="domain" description="Tyr recombinase" evidence="4">
    <location>
        <begin position="189"/>
        <end position="387"/>
    </location>
</feature>
<evidence type="ECO:0000313" key="5">
    <source>
        <dbReference type="EMBL" id="MBB4739040.1"/>
    </source>
</evidence>
<protein>
    <recommendedName>
        <fullName evidence="4">Tyr recombinase domain-containing protein</fullName>
    </recommendedName>
</protein>
<dbReference type="InterPro" id="IPR002104">
    <property type="entry name" value="Integrase_catalytic"/>
</dbReference>
<dbReference type="SUPFAM" id="SSF56349">
    <property type="entry name" value="DNA breaking-rejoining enzymes"/>
    <property type="match status" value="1"/>
</dbReference>
<dbReference type="RefSeq" id="WP_185039633.1">
    <property type="nucleotide sequence ID" value="NZ_BAABFG010000005.1"/>
</dbReference>